<name>A0A8H6W567_9AGAR</name>
<dbReference type="AlphaFoldDB" id="A0A8H6W567"/>
<evidence type="ECO:0000313" key="2">
    <source>
        <dbReference type="Proteomes" id="UP000636479"/>
    </source>
</evidence>
<protein>
    <submittedName>
        <fullName evidence="1">Uncharacterized protein</fullName>
    </submittedName>
</protein>
<keyword evidence="2" id="KW-1185">Reference proteome</keyword>
<dbReference type="EMBL" id="JACAZF010000004">
    <property type="protein sequence ID" value="KAF7306194.1"/>
    <property type="molecule type" value="Genomic_DNA"/>
</dbReference>
<gene>
    <name evidence="1" type="ORF">MIND_00409700</name>
</gene>
<organism evidence="1 2">
    <name type="scientific">Mycena indigotica</name>
    <dbReference type="NCBI Taxonomy" id="2126181"/>
    <lineage>
        <taxon>Eukaryota</taxon>
        <taxon>Fungi</taxon>
        <taxon>Dikarya</taxon>
        <taxon>Basidiomycota</taxon>
        <taxon>Agaricomycotina</taxon>
        <taxon>Agaricomycetes</taxon>
        <taxon>Agaricomycetidae</taxon>
        <taxon>Agaricales</taxon>
        <taxon>Marasmiineae</taxon>
        <taxon>Mycenaceae</taxon>
        <taxon>Mycena</taxon>
    </lineage>
</organism>
<proteinExistence type="predicted"/>
<dbReference type="Proteomes" id="UP000636479">
    <property type="component" value="Unassembled WGS sequence"/>
</dbReference>
<accession>A0A8H6W567</accession>
<sequence length="89" mass="9649">MDITGSSAPRRRARERWVCSVGRPRRDEVPCFLQHGLFSSLVRRQLPLGIPPEASAATAELGGRLRLLALGMAEYSAGWCGVVEKACGP</sequence>
<dbReference type="GeneID" id="59343437"/>
<evidence type="ECO:0000313" key="1">
    <source>
        <dbReference type="EMBL" id="KAF7306194.1"/>
    </source>
</evidence>
<comment type="caution">
    <text evidence="1">The sequence shown here is derived from an EMBL/GenBank/DDBJ whole genome shotgun (WGS) entry which is preliminary data.</text>
</comment>
<reference evidence="1" key="1">
    <citation type="submission" date="2020-05" db="EMBL/GenBank/DDBJ databases">
        <title>Mycena genomes resolve the evolution of fungal bioluminescence.</title>
        <authorList>
            <person name="Tsai I.J."/>
        </authorList>
    </citation>
    <scope>NUCLEOTIDE SEQUENCE</scope>
    <source>
        <strain evidence="1">171206Taipei</strain>
    </source>
</reference>
<dbReference type="RefSeq" id="XP_037221213.1">
    <property type="nucleotide sequence ID" value="XM_037360921.1"/>
</dbReference>